<protein>
    <submittedName>
        <fullName evidence="1">Uncharacterized protein</fullName>
    </submittedName>
</protein>
<keyword evidence="2" id="KW-1185">Reference proteome</keyword>
<evidence type="ECO:0000313" key="1">
    <source>
        <dbReference type="EMBL" id="KAK4818193.1"/>
    </source>
</evidence>
<name>A0AAN7S4M1_MYCAM</name>
<dbReference type="GO" id="GO:0061343">
    <property type="term" value="P:cell adhesion involved in heart morphogenesis"/>
    <property type="evidence" value="ECO:0007669"/>
    <property type="project" value="TreeGrafter"/>
</dbReference>
<accession>A0AAN7S4M1</accession>
<comment type="caution">
    <text evidence="1">The sequence shown here is derived from an EMBL/GenBank/DDBJ whole genome shotgun (WGS) entry which is preliminary data.</text>
</comment>
<dbReference type="PANTHER" id="PTHR33395:SF22">
    <property type="entry name" value="REVERSE TRANSCRIPTASE DOMAIN-CONTAINING PROTEIN"/>
    <property type="match status" value="1"/>
</dbReference>
<dbReference type="GO" id="GO:0007508">
    <property type="term" value="P:larval heart development"/>
    <property type="evidence" value="ECO:0007669"/>
    <property type="project" value="TreeGrafter"/>
</dbReference>
<dbReference type="AlphaFoldDB" id="A0AAN7S4M1"/>
<sequence>MGHSWAAVPHQEEKVDEAFFTQLDKASCSQALVLMGNFNHPDICWKDNIAGYKQSRKFMEYSDNNFLMEMIEEPTRKGALLDQTLIRKNWTWI</sequence>
<dbReference type="PANTHER" id="PTHR33395">
    <property type="entry name" value="TRANSCRIPTASE, PUTATIVE-RELATED-RELATED"/>
    <property type="match status" value="1"/>
</dbReference>
<organism evidence="1 2">
    <name type="scientific">Mycteria americana</name>
    <name type="common">Wood stork</name>
    <dbReference type="NCBI Taxonomy" id="33587"/>
    <lineage>
        <taxon>Eukaryota</taxon>
        <taxon>Metazoa</taxon>
        <taxon>Chordata</taxon>
        <taxon>Craniata</taxon>
        <taxon>Vertebrata</taxon>
        <taxon>Euteleostomi</taxon>
        <taxon>Archelosauria</taxon>
        <taxon>Archosauria</taxon>
        <taxon>Dinosauria</taxon>
        <taxon>Saurischia</taxon>
        <taxon>Theropoda</taxon>
        <taxon>Coelurosauria</taxon>
        <taxon>Aves</taxon>
        <taxon>Neognathae</taxon>
        <taxon>Neoaves</taxon>
        <taxon>Aequornithes</taxon>
        <taxon>Ciconiiformes</taxon>
        <taxon>Ciconiidae</taxon>
        <taxon>Mycteria</taxon>
    </lineage>
</organism>
<dbReference type="EMBL" id="JAUNZN010000007">
    <property type="protein sequence ID" value="KAK4818193.1"/>
    <property type="molecule type" value="Genomic_DNA"/>
</dbReference>
<gene>
    <name evidence="1" type="ORF">QYF61_008577</name>
</gene>
<dbReference type="GO" id="GO:0031012">
    <property type="term" value="C:extracellular matrix"/>
    <property type="evidence" value="ECO:0007669"/>
    <property type="project" value="TreeGrafter"/>
</dbReference>
<proteinExistence type="predicted"/>
<dbReference type="Proteomes" id="UP001333110">
    <property type="component" value="Unassembled WGS sequence"/>
</dbReference>
<reference evidence="1 2" key="1">
    <citation type="journal article" date="2023" name="J. Hered.">
        <title>Chromosome-level genome of the wood stork (Mycteria americana) provides insight into avian chromosome evolution.</title>
        <authorList>
            <person name="Flamio R. Jr."/>
            <person name="Ramstad K.M."/>
        </authorList>
    </citation>
    <scope>NUCLEOTIDE SEQUENCE [LARGE SCALE GENOMIC DNA]</scope>
    <source>
        <strain evidence="1">JAX WOST 10</strain>
    </source>
</reference>
<evidence type="ECO:0000313" key="2">
    <source>
        <dbReference type="Proteomes" id="UP001333110"/>
    </source>
</evidence>